<dbReference type="SMART" id="SM00488">
    <property type="entry name" value="DEXDc2"/>
    <property type="match status" value="1"/>
</dbReference>
<feature type="domain" description="Helicase ATP-binding" evidence="14">
    <location>
        <begin position="24"/>
        <end position="284"/>
    </location>
</feature>
<evidence type="ECO:0000256" key="13">
    <source>
        <dbReference type="ARBA" id="ARBA00038058"/>
    </source>
</evidence>
<evidence type="ECO:0000256" key="3">
    <source>
        <dbReference type="ARBA" id="ARBA00022741"/>
    </source>
</evidence>
<reference evidence="15 16" key="1">
    <citation type="submission" date="2016-10" db="EMBL/GenBank/DDBJ databases">
        <authorList>
            <person name="de Groot N.N."/>
        </authorList>
    </citation>
    <scope>NUCLEOTIDE SEQUENCE [LARGE SCALE GENOMIC DNA]</scope>
    <source>
        <strain evidence="15 16">HL3</strain>
    </source>
</reference>
<evidence type="ECO:0000256" key="12">
    <source>
        <dbReference type="ARBA" id="ARBA00023235"/>
    </source>
</evidence>
<sequence>MDDAAVEREDAPGPVGALLAADGPLAEHIQGFNPRPAQQSLADAVGRTLAAGGTLVAEAGTGTGKTFAYLAPALRQSGRVIISTGTRHLQDQLFGRDLPLVRRALGAAADVALLKGRNNYLCRHRLALARNVERAPQPRARLEKAARWANTTKSGDLAELDEVVEDDPLIPRITSTTDNCLGQECPEVNDCHVLHARRRAQQADLVVVNHHLLLADMALRDDGFGEILPTADAVIVDEAHQLPDVATRFFSTRVSNHQLLELARDTRAAATTEAPERAELPEAASGLATAVEGLEAALGERDARRPWEEVAGDAAVTSALEQLEEALGVLADELTLNAPRGKALEAASRRADDLREALAAVTAEDSPGEVHWYERGGRTLALHATPLEVASSFRYHMARHGGSWVFTSATLAVAGRFDYFCGRLGLRDAETAVWESPFDHRRQSLLYVPEGLPDPRADDYLPRLLEKVEPVLQASGGRAFLLFTSHRALADAAKRLEGRLPWPLFVQGSAPRGRLLEQFREAGNGVLLGTGSFWEGVDVRGEALSCVVIDKLPFGAPGDPVTDARIQALRNNGGNPFMDFQIPEAAIALKQGVGRLIRDASDYGVLVIGDPRLVEKPYGGLFLNSLPEMTRTRQVERVERFFRWHRGEGE</sequence>
<dbReference type="RefSeq" id="WP_093427038.1">
    <property type="nucleotide sequence ID" value="NZ_FOMJ01000001.1"/>
</dbReference>
<keyword evidence="3" id="KW-0547">Nucleotide-binding</keyword>
<keyword evidence="12" id="KW-0413">Isomerase</keyword>
<dbReference type="PROSITE" id="PS51193">
    <property type="entry name" value="HELICASE_ATP_BIND_2"/>
    <property type="match status" value="1"/>
</dbReference>
<dbReference type="Pfam" id="PF13307">
    <property type="entry name" value="Helicase_C_2"/>
    <property type="match status" value="1"/>
</dbReference>
<name>A0A1I1NNW6_9GAMM</name>
<dbReference type="GO" id="GO:0006281">
    <property type="term" value="P:DNA repair"/>
    <property type="evidence" value="ECO:0007669"/>
    <property type="project" value="UniProtKB-KW"/>
</dbReference>
<evidence type="ECO:0000313" key="16">
    <source>
        <dbReference type="Proteomes" id="UP000198611"/>
    </source>
</evidence>
<proteinExistence type="inferred from homology"/>
<dbReference type="InterPro" id="IPR014013">
    <property type="entry name" value="Helic_SF1/SF2_ATP-bd_DinG/Rad3"/>
</dbReference>
<dbReference type="Pfam" id="PF00270">
    <property type="entry name" value="DEAD"/>
    <property type="match status" value="1"/>
</dbReference>
<dbReference type="SMART" id="SM00491">
    <property type="entry name" value="HELICc2"/>
    <property type="match status" value="1"/>
</dbReference>
<dbReference type="Pfam" id="PF06733">
    <property type="entry name" value="DEAD_2"/>
    <property type="match status" value="1"/>
</dbReference>
<keyword evidence="11" id="KW-0234">DNA repair</keyword>
<dbReference type="InterPro" id="IPR006554">
    <property type="entry name" value="Helicase-like_DEXD_c2"/>
</dbReference>
<evidence type="ECO:0000256" key="2">
    <source>
        <dbReference type="ARBA" id="ARBA00022723"/>
    </source>
</evidence>
<accession>A0A1I1NNW6</accession>
<dbReference type="InterPro" id="IPR011545">
    <property type="entry name" value="DEAD/DEAH_box_helicase_dom"/>
</dbReference>
<evidence type="ECO:0000256" key="11">
    <source>
        <dbReference type="ARBA" id="ARBA00023204"/>
    </source>
</evidence>
<gene>
    <name evidence="15" type="ORF">SAMN05660831_00365</name>
</gene>
<dbReference type="SUPFAM" id="SSF52540">
    <property type="entry name" value="P-loop containing nucleoside triphosphate hydrolases"/>
    <property type="match status" value="2"/>
</dbReference>
<protein>
    <submittedName>
        <fullName evidence="15">ATP-dependent DNA helicase DinG</fullName>
    </submittedName>
</protein>
<dbReference type="OrthoDB" id="9805194at2"/>
<keyword evidence="2" id="KW-0479">Metal-binding</keyword>
<evidence type="ECO:0000259" key="14">
    <source>
        <dbReference type="PROSITE" id="PS51193"/>
    </source>
</evidence>
<dbReference type="PANTHER" id="PTHR11472">
    <property type="entry name" value="DNA REPAIR DEAD HELICASE RAD3/XP-D SUBFAMILY MEMBER"/>
    <property type="match status" value="1"/>
</dbReference>
<dbReference type="STRING" id="1123397.SAMN05660831_00365"/>
<dbReference type="InterPro" id="IPR045028">
    <property type="entry name" value="DinG/Rad3-like"/>
</dbReference>
<dbReference type="InterPro" id="IPR006555">
    <property type="entry name" value="ATP-dep_Helicase_C"/>
</dbReference>
<keyword evidence="1" id="KW-0004">4Fe-4S</keyword>
<keyword evidence="5" id="KW-0378">Hydrolase</keyword>
<dbReference type="Gene3D" id="3.40.50.300">
    <property type="entry name" value="P-loop containing nucleotide triphosphate hydrolases"/>
    <property type="match status" value="2"/>
</dbReference>
<evidence type="ECO:0000256" key="9">
    <source>
        <dbReference type="ARBA" id="ARBA00023014"/>
    </source>
</evidence>
<evidence type="ECO:0000256" key="7">
    <source>
        <dbReference type="ARBA" id="ARBA00022840"/>
    </source>
</evidence>
<keyword evidence="7" id="KW-0067">ATP-binding</keyword>
<dbReference type="InterPro" id="IPR010614">
    <property type="entry name" value="RAD3-like_helicase_DEAD"/>
</dbReference>
<evidence type="ECO:0000256" key="8">
    <source>
        <dbReference type="ARBA" id="ARBA00023004"/>
    </source>
</evidence>
<dbReference type="GO" id="GO:0003678">
    <property type="term" value="F:DNA helicase activity"/>
    <property type="evidence" value="ECO:0007669"/>
    <property type="project" value="InterPro"/>
</dbReference>
<keyword evidence="10" id="KW-0238">DNA-binding</keyword>
<dbReference type="GO" id="GO:0016818">
    <property type="term" value="F:hydrolase activity, acting on acid anhydrides, in phosphorus-containing anhydrides"/>
    <property type="evidence" value="ECO:0007669"/>
    <property type="project" value="InterPro"/>
</dbReference>
<dbReference type="GO" id="GO:0046872">
    <property type="term" value="F:metal ion binding"/>
    <property type="evidence" value="ECO:0007669"/>
    <property type="project" value="UniProtKB-KW"/>
</dbReference>
<keyword evidence="8" id="KW-0408">Iron</keyword>
<evidence type="ECO:0000256" key="10">
    <source>
        <dbReference type="ARBA" id="ARBA00023125"/>
    </source>
</evidence>
<evidence type="ECO:0000313" key="15">
    <source>
        <dbReference type="EMBL" id="SFC99329.1"/>
    </source>
</evidence>
<dbReference type="Proteomes" id="UP000198611">
    <property type="component" value="Unassembled WGS sequence"/>
</dbReference>
<evidence type="ECO:0000256" key="5">
    <source>
        <dbReference type="ARBA" id="ARBA00022801"/>
    </source>
</evidence>
<keyword evidence="6 15" id="KW-0347">Helicase</keyword>
<dbReference type="InterPro" id="IPR027417">
    <property type="entry name" value="P-loop_NTPase"/>
</dbReference>
<dbReference type="EMBL" id="FOMJ01000001">
    <property type="protein sequence ID" value="SFC99329.1"/>
    <property type="molecule type" value="Genomic_DNA"/>
</dbReference>
<dbReference type="PANTHER" id="PTHR11472:SF34">
    <property type="entry name" value="REGULATOR OF TELOMERE ELONGATION HELICASE 1"/>
    <property type="match status" value="1"/>
</dbReference>
<organism evidence="15 16">
    <name type="scientific">Thiohalospira halophila DSM 15071</name>
    <dbReference type="NCBI Taxonomy" id="1123397"/>
    <lineage>
        <taxon>Bacteria</taxon>
        <taxon>Pseudomonadati</taxon>
        <taxon>Pseudomonadota</taxon>
        <taxon>Gammaproteobacteria</taxon>
        <taxon>Thiohalospirales</taxon>
        <taxon>Thiohalospiraceae</taxon>
        <taxon>Thiohalospira</taxon>
    </lineage>
</organism>
<evidence type="ECO:0000256" key="1">
    <source>
        <dbReference type="ARBA" id="ARBA00022485"/>
    </source>
</evidence>
<keyword evidence="9" id="KW-0411">Iron-sulfur</keyword>
<keyword evidence="4" id="KW-0227">DNA damage</keyword>
<dbReference type="GO" id="GO:0051539">
    <property type="term" value="F:4 iron, 4 sulfur cluster binding"/>
    <property type="evidence" value="ECO:0007669"/>
    <property type="project" value="UniProtKB-KW"/>
</dbReference>
<dbReference type="GO" id="GO:0003677">
    <property type="term" value="F:DNA binding"/>
    <property type="evidence" value="ECO:0007669"/>
    <property type="project" value="UniProtKB-KW"/>
</dbReference>
<comment type="similarity">
    <text evidence="13">Belongs to the helicase family. DinG subfamily.</text>
</comment>
<evidence type="ECO:0000256" key="4">
    <source>
        <dbReference type="ARBA" id="ARBA00022763"/>
    </source>
</evidence>
<keyword evidence="16" id="KW-1185">Reference proteome</keyword>
<dbReference type="GO" id="GO:0005524">
    <property type="term" value="F:ATP binding"/>
    <property type="evidence" value="ECO:0007669"/>
    <property type="project" value="UniProtKB-KW"/>
</dbReference>
<evidence type="ECO:0000256" key="6">
    <source>
        <dbReference type="ARBA" id="ARBA00022806"/>
    </source>
</evidence>
<dbReference type="AlphaFoldDB" id="A0A1I1NNW6"/>